<sequence length="245" mass="28135">MVARRQEPNSIRQFITGWSENLLSCAGREVLIKANAQGVPTYPMSCFKLSPKICKKMTSSISNIWWGSSVDNHKIHWLKWSKLAHSKMDGGMGFRDMNFFNQAMLGKQGWRLLTRPDALCSRVLKGKYYLNCDFLAATWKKRSSETWHAIRHGREVLKQGLIHRIGPGTSVNKWNDNWIPGIQSFKPRVRLPEAMVNRVDELFDGGDTSWNEQLVRQAFIEIDADEILKIRPSRTMEDDVSVKVA</sequence>
<dbReference type="PANTHER" id="PTHR33116:SF86">
    <property type="entry name" value="REVERSE TRANSCRIPTASE DOMAIN-CONTAINING PROTEIN"/>
    <property type="match status" value="1"/>
</dbReference>
<dbReference type="Proteomes" id="UP001054889">
    <property type="component" value="Unassembled WGS sequence"/>
</dbReference>
<dbReference type="EMBL" id="BQKI01000071">
    <property type="protein sequence ID" value="GJN13364.1"/>
    <property type="molecule type" value="Genomic_DNA"/>
</dbReference>
<dbReference type="PANTHER" id="PTHR33116">
    <property type="entry name" value="REVERSE TRANSCRIPTASE ZINC-BINDING DOMAIN-CONTAINING PROTEIN-RELATED-RELATED"/>
    <property type="match status" value="1"/>
</dbReference>
<gene>
    <name evidence="1" type="primary">gb00058</name>
    <name evidence="1" type="ORF">PR202_gb00058</name>
</gene>
<comment type="caution">
    <text evidence="1">The sequence shown here is derived from an EMBL/GenBank/DDBJ whole genome shotgun (WGS) entry which is preliminary data.</text>
</comment>
<reference evidence="1" key="2">
    <citation type="submission" date="2021-12" db="EMBL/GenBank/DDBJ databases">
        <title>Resequencing data analysis of finger millet.</title>
        <authorList>
            <person name="Hatakeyama M."/>
            <person name="Aluri S."/>
            <person name="Balachadran M.T."/>
            <person name="Sivarajan S.R."/>
            <person name="Poveda L."/>
            <person name="Shimizu-Inatsugi R."/>
            <person name="Schlapbach R."/>
            <person name="Sreeman S.M."/>
            <person name="Shimizu K.K."/>
        </authorList>
    </citation>
    <scope>NUCLEOTIDE SEQUENCE</scope>
</reference>
<evidence type="ECO:0000313" key="1">
    <source>
        <dbReference type="EMBL" id="GJN13364.1"/>
    </source>
</evidence>
<proteinExistence type="predicted"/>
<organism evidence="1 2">
    <name type="scientific">Eleusine coracana subsp. coracana</name>
    <dbReference type="NCBI Taxonomy" id="191504"/>
    <lineage>
        <taxon>Eukaryota</taxon>
        <taxon>Viridiplantae</taxon>
        <taxon>Streptophyta</taxon>
        <taxon>Embryophyta</taxon>
        <taxon>Tracheophyta</taxon>
        <taxon>Spermatophyta</taxon>
        <taxon>Magnoliopsida</taxon>
        <taxon>Liliopsida</taxon>
        <taxon>Poales</taxon>
        <taxon>Poaceae</taxon>
        <taxon>PACMAD clade</taxon>
        <taxon>Chloridoideae</taxon>
        <taxon>Cynodonteae</taxon>
        <taxon>Eleusininae</taxon>
        <taxon>Eleusine</taxon>
    </lineage>
</organism>
<dbReference type="AlphaFoldDB" id="A0AAV5DQN0"/>
<protein>
    <submittedName>
        <fullName evidence="1">Uncharacterized protein</fullName>
    </submittedName>
</protein>
<accession>A0AAV5DQN0</accession>
<name>A0AAV5DQN0_ELECO</name>
<keyword evidence="2" id="KW-1185">Reference proteome</keyword>
<evidence type="ECO:0000313" key="2">
    <source>
        <dbReference type="Proteomes" id="UP001054889"/>
    </source>
</evidence>
<reference evidence="1" key="1">
    <citation type="journal article" date="2018" name="DNA Res.">
        <title>Multiple hybrid de novo genome assembly of finger millet, an orphan allotetraploid crop.</title>
        <authorList>
            <person name="Hatakeyama M."/>
            <person name="Aluri S."/>
            <person name="Balachadran M.T."/>
            <person name="Sivarajan S.R."/>
            <person name="Patrignani A."/>
            <person name="Gruter S."/>
            <person name="Poveda L."/>
            <person name="Shimizu-Inatsugi R."/>
            <person name="Baeten J."/>
            <person name="Francoijs K.J."/>
            <person name="Nataraja K.N."/>
            <person name="Reddy Y.A.N."/>
            <person name="Phadnis S."/>
            <person name="Ravikumar R.L."/>
            <person name="Schlapbach R."/>
            <person name="Sreeman S.M."/>
            <person name="Shimizu K.K."/>
        </authorList>
    </citation>
    <scope>NUCLEOTIDE SEQUENCE</scope>
</reference>